<dbReference type="Gene3D" id="3.30.420.150">
    <property type="entry name" value="Exopolyphosphatase. Domain 2"/>
    <property type="match status" value="1"/>
</dbReference>
<dbReference type="EMBL" id="AP007255">
    <property type="protein sequence ID" value="BAE52582.1"/>
    <property type="molecule type" value="Genomic_DNA"/>
</dbReference>
<evidence type="ECO:0000313" key="3">
    <source>
        <dbReference type="Proteomes" id="UP000007058"/>
    </source>
</evidence>
<gene>
    <name evidence="2" type="ordered locus">amb3778</name>
</gene>
<proteinExistence type="predicted"/>
<dbReference type="InterPro" id="IPR043129">
    <property type="entry name" value="ATPase_NBD"/>
</dbReference>
<feature type="domain" description="Ppx/GppA phosphatase N-terminal" evidence="1">
    <location>
        <begin position="78"/>
        <end position="373"/>
    </location>
</feature>
<keyword evidence="3" id="KW-1185">Reference proteome</keyword>
<dbReference type="HOGENOM" id="CLU_025908_0_0_5"/>
<dbReference type="KEGG" id="mag:amb3778"/>
<dbReference type="Proteomes" id="UP000007058">
    <property type="component" value="Chromosome"/>
</dbReference>
<evidence type="ECO:0000259" key="1">
    <source>
        <dbReference type="Pfam" id="PF02541"/>
    </source>
</evidence>
<dbReference type="InterPro" id="IPR050273">
    <property type="entry name" value="GppA/Ppx_hydrolase"/>
</dbReference>
<reference evidence="2 3" key="1">
    <citation type="journal article" date="2005" name="DNA Res.">
        <title>Complete genome sequence of the facultative anaerobic magnetotactic bacterium Magnetospirillum sp. strain AMB-1.</title>
        <authorList>
            <person name="Matsunaga T."/>
            <person name="Okamura Y."/>
            <person name="Fukuda Y."/>
            <person name="Wahyudi A.T."/>
            <person name="Murase Y."/>
            <person name="Takeyama H."/>
        </authorList>
    </citation>
    <scope>NUCLEOTIDE SEQUENCE [LARGE SCALE GENOMIC DNA]</scope>
    <source>
        <strain evidence="3">ATCC 700264 / AMB-1</strain>
    </source>
</reference>
<sequence length="382" mass="40369">MGSMRKIAGVKLVRTGGNPGISGHGERVLPSRGRLGVTSAAPNFAEFPLLAYASSSPSRNTPIYAALDLGTNNCRMLVARPQGRAFKVIDAFSRVTRLGEGLGASGVLSEAAMARTLDALEACAEKLERNRVGRARMVATEACRRARNGAEFTARITERTGIVPDIISPSEEAGLALGGCASLLDPHVPWALVFDIGGGSTELVWVQNSPLGQQVMGIQSIPTGVVTLAEQWAHELASNAGYARVVERIGAAFRPFEALHTIGGMLAGNMVQMLGTSGTVTTLGALHLGLERYDRSQVDGLELGFADIAAVTRKLASMSHDQRAAHPCIGPERADLVVAGCAILEALCRLWPLGRLRVADRGVREGVLLSMMREDGTLGARN</sequence>
<dbReference type="PANTHER" id="PTHR30005">
    <property type="entry name" value="EXOPOLYPHOSPHATASE"/>
    <property type="match status" value="1"/>
</dbReference>
<dbReference type="GO" id="GO:0016462">
    <property type="term" value="F:pyrophosphatase activity"/>
    <property type="evidence" value="ECO:0007669"/>
    <property type="project" value="TreeGrafter"/>
</dbReference>
<dbReference type="Gene3D" id="3.30.420.40">
    <property type="match status" value="1"/>
</dbReference>
<accession>Q2W0P3</accession>
<dbReference type="PANTHER" id="PTHR30005:SF0">
    <property type="entry name" value="RETROGRADE REGULATION PROTEIN 2"/>
    <property type="match status" value="1"/>
</dbReference>
<dbReference type="STRING" id="342108.amb3778"/>
<protein>
    <submittedName>
        <fullName evidence="2">Exopolyphosphatase</fullName>
    </submittedName>
</protein>
<name>Q2W0P3_PARM1</name>
<dbReference type="InterPro" id="IPR003695">
    <property type="entry name" value="Ppx_GppA_N"/>
</dbReference>
<evidence type="ECO:0000313" key="2">
    <source>
        <dbReference type="EMBL" id="BAE52582.1"/>
    </source>
</evidence>
<dbReference type="Pfam" id="PF02541">
    <property type="entry name" value="Ppx-GppA"/>
    <property type="match status" value="1"/>
</dbReference>
<dbReference type="SUPFAM" id="SSF53067">
    <property type="entry name" value="Actin-like ATPase domain"/>
    <property type="match status" value="2"/>
</dbReference>
<dbReference type="CDD" id="cd24054">
    <property type="entry name" value="ASKHA_NBD_AaPPX-GppA_MtPPX2-like"/>
    <property type="match status" value="1"/>
</dbReference>
<organism evidence="2 3">
    <name type="scientific">Paramagnetospirillum magneticum (strain ATCC 700264 / AMB-1)</name>
    <name type="common">Magnetospirillum magneticum</name>
    <dbReference type="NCBI Taxonomy" id="342108"/>
    <lineage>
        <taxon>Bacteria</taxon>
        <taxon>Pseudomonadati</taxon>
        <taxon>Pseudomonadota</taxon>
        <taxon>Alphaproteobacteria</taxon>
        <taxon>Rhodospirillales</taxon>
        <taxon>Magnetospirillaceae</taxon>
        <taxon>Paramagnetospirillum</taxon>
    </lineage>
</organism>
<dbReference type="AlphaFoldDB" id="Q2W0P3"/>